<dbReference type="eggNOG" id="COG3642">
    <property type="taxonomic scope" value="Bacteria"/>
</dbReference>
<evidence type="ECO:0000313" key="1">
    <source>
        <dbReference type="EMBL" id="ACQ91653.1"/>
    </source>
</evidence>
<sequence length="265" mass="30114">MFVIKFINHEADVADSFITQMREVVLSNPAARNLETFRMIKSTANRSVYCCSLNERIFYIKLYSFSSPIKYLKHLFRYSHGIHGYKKSIRLLNENVSTATPVLAMSYLGGLRSLVVHEAIPGVDAEAFFVNYSNNKNLRSTVLKKIGALIAELFAKGFSHGDMNFGGFIVDAKDGNVSVSLIDVDNITNNPKQRFRDIVNFNAHLFVTAKKAQVEMLSSDELREMYLSMLGIYNFDMTETSFFQRLNQATELKLIKWGQKGYIAI</sequence>
<dbReference type="Proteomes" id="UP000009073">
    <property type="component" value="Chromosome"/>
</dbReference>
<reference evidence="1 2" key="2">
    <citation type="journal article" date="2011" name="Stand. Genomic Sci.">
        <title>Complete genome sequence of Tolumonas auensis type strain (TA 4).</title>
        <authorList>
            <person name="Chertkov O."/>
            <person name="Copeland A."/>
            <person name="Lucas S."/>
            <person name="Lapidus A."/>
            <person name="Berry K.W."/>
            <person name="Detter J.C."/>
            <person name="Del Rio T.G."/>
            <person name="Hammon N."/>
            <person name="Dalin E."/>
            <person name="Tice H."/>
            <person name="Pitluck S."/>
            <person name="Richardson P."/>
            <person name="Bruce D."/>
            <person name="Goodwin L."/>
            <person name="Han C."/>
            <person name="Tapia R."/>
            <person name="Saunders E."/>
            <person name="Schmutz J."/>
            <person name="Brettin T."/>
            <person name="Larimer F."/>
            <person name="Land M."/>
            <person name="Hauser L."/>
            <person name="Spring S."/>
            <person name="Rohde M."/>
            <person name="Kyrpides N.C."/>
            <person name="Ivanova N."/>
            <person name="Goker M."/>
            <person name="Beller H.R."/>
            <person name="Klenk H.P."/>
            <person name="Woyke T."/>
        </authorList>
    </citation>
    <scope>NUCLEOTIDE SEQUENCE [LARGE SCALE GENOMIC DNA]</scope>
    <source>
        <strain evidence="2">DSM 9187 / TA4</strain>
    </source>
</reference>
<dbReference type="InterPro" id="IPR011009">
    <property type="entry name" value="Kinase-like_dom_sf"/>
</dbReference>
<dbReference type="EMBL" id="CP001616">
    <property type="protein sequence ID" value="ACQ91653.1"/>
    <property type="molecule type" value="Genomic_DNA"/>
</dbReference>
<keyword evidence="2" id="KW-1185">Reference proteome</keyword>
<dbReference type="KEGG" id="tau:Tola_0023"/>
<evidence type="ECO:0000313" key="2">
    <source>
        <dbReference type="Proteomes" id="UP000009073"/>
    </source>
</evidence>
<dbReference type="SUPFAM" id="SSF56112">
    <property type="entry name" value="Protein kinase-like (PK-like)"/>
    <property type="match status" value="1"/>
</dbReference>
<gene>
    <name evidence="1" type="ordered locus">Tola_0023</name>
</gene>
<proteinExistence type="predicted"/>
<accession>C4L777</accession>
<organism evidence="1 2">
    <name type="scientific">Tolumonas auensis (strain DSM 9187 / NBRC 110442 / TA 4)</name>
    <dbReference type="NCBI Taxonomy" id="595494"/>
    <lineage>
        <taxon>Bacteria</taxon>
        <taxon>Pseudomonadati</taxon>
        <taxon>Pseudomonadota</taxon>
        <taxon>Gammaproteobacteria</taxon>
        <taxon>Aeromonadales</taxon>
        <taxon>Aeromonadaceae</taxon>
        <taxon>Tolumonas</taxon>
    </lineage>
</organism>
<dbReference type="AlphaFoldDB" id="C4L777"/>
<name>C4L777_TOLAT</name>
<protein>
    <submittedName>
        <fullName evidence="1">Uncharacterized protein</fullName>
    </submittedName>
</protein>
<dbReference type="STRING" id="595494.Tola_0023"/>
<dbReference type="HOGENOM" id="CLU_1049460_0_0_6"/>
<dbReference type="RefSeq" id="WP_012728253.1">
    <property type="nucleotide sequence ID" value="NC_012691.1"/>
</dbReference>
<reference evidence="2" key="1">
    <citation type="submission" date="2009-05" db="EMBL/GenBank/DDBJ databases">
        <title>Complete sequence of Tolumonas auensis DSM 9187.</title>
        <authorList>
            <consortium name="US DOE Joint Genome Institute"/>
            <person name="Lucas S."/>
            <person name="Copeland A."/>
            <person name="Lapidus A."/>
            <person name="Glavina del Rio T."/>
            <person name="Tice H."/>
            <person name="Bruce D."/>
            <person name="Goodwin L."/>
            <person name="Pitluck S."/>
            <person name="Chertkov O."/>
            <person name="Brettin T."/>
            <person name="Detter J.C."/>
            <person name="Han C."/>
            <person name="Larimer F."/>
            <person name="Land M."/>
            <person name="Hauser L."/>
            <person name="Kyrpides N."/>
            <person name="Mikhailova N."/>
            <person name="Spring S."/>
            <person name="Beller H."/>
        </authorList>
    </citation>
    <scope>NUCLEOTIDE SEQUENCE [LARGE SCALE GENOMIC DNA]</scope>
    <source>
        <strain evidence="2">DSM 9187 / TA4</strain>
    </source>
</reference>
<dbReference type="Pfam" id="PF06293">
    <property type="entry name" value="Kdo"/>
    <property type="match status" value="1"/>
</dbReference>